<protein>
    <recommendedName>
        <fullName evidence="4">Flagellar protein FlgJ N-terminal domain-containing protein</fullName>
    </recommendedName>
</protein>
<organism evidence="2 3">
    <name type="scientific">Syntrophorhabdus aromaticivorans</name>
    <dbReference type="NCBI Taxonomy" id="328301"/>
    <lineage>
        <taxon>Bacteria</taxon>
        <taxon>Pseudomonadati</taxon>
        <taxon>Thermodesulfobacteriota</taxon>
        <taxon>Syntrophorhabdia</taxon>
        <taxon>Syntrophorhabdales</taxon>
        <taxon>Syntrophorhabdaceae</taxon>
        <taxon>Syntrophorhabdus</taxon>
    </lineage>
</organism>
<accession>A0A971M447</accession>
<evidence type="ECO:0000313" key="2">
    <source>
        <dbReference type="EMBL" id="NLW35652.1"/>
    </source>
</evidence>
<gene>
    <name evidence="2" type="ORF">GXY80_09265</name>
</gene>
<evidence type="ECO:0000313" key="3">
    <source>
        <dbReference type="Proteomes" id="UP000777265"/>
    </source>
</evidence>
<reference evidence="2" key="2">
    <citation type="submission" date="2020-01" db="EMBL/GenBank/DDBJ databases">
        <authorList>
            <person name="Campanaro S."/>
        </authorList>
    </citation>
    <scope>NUCLEOTIDE SEQUENCE</scope>
    <source>
        <strain evidence="2">AS06rmzACSIP_7</strain>
    </source>
</reference>
<feature type="region of interest" description="Disordered" evidence="1">
    <location>
        <begin position="18"/>
        <end position="37"/>
    </location>
</feature>
<dbReference type="EMBL" id="JAAYEE010000156">
    <property type="protein sequence ID" value="NLW35652.1"/>
    <property type="molecule type" value="Genomic_DNA"/>
</dbReference>
<evidence type="ECO:0000256" key="1">
    <source>
        <dbReference type="SAM" id="MobiDB-lite"/>
    </source>
</evidence>
<dbReference type="AlphaFoldDB" id="A0A971M447"/>
<comment type="caution">
    <text evidence="2">The sequence shown here is derived from an EMBL/GenBank/DDBJ whole genome shotgun (WGS) entry which is preliminary data.</text>
</comment>
<sequence>MGDTLKVAKPVMDYGLLSRGTEPTTAKPGTKDTPEKMEKPAEDFEALFIFNMLKELEKTTHFNKKGYAEETYMSVVYQKVSEFISKNSGLGIKEFLLRYGERGDLKF</sequence>
<name>A0A971M447_9BACT</name>
<proteinExistence type="predicted"/>
<evidence type="ECO:0008006" key="4">
    <source>
        <dbReference type="Google" id="ProtNLM"/>
    </source>
</evidence>
<dbReference type="Proteomes" id="UP000777265">
    <property type="component" value="Unassembled WGS sequence"/>
</dbReference>
<reference evidence="2" key="1">
    <citation type="journal article" date="2020" name="Biotechnol. Biofuels">
        <title>New insights from the biogas microbiome by comprehensive genome-resolved metagenomics of nearly 1600 species originating from multiple anaerobic digesters.</title>
        <authorList>
            <person name="Campanaro S."/>
            <person name="Treu L."/>
            <person name="Rodriguez-R L.M."/>
            <person name="Kovalovszki A."/>
            <person name="Ziels R.M."/>
            <person name="Maus I."/>
            <person name="Zhu X."/>
            <person name="Kougias P.G."/>
            <person name="Basile A."/>
            <person name="Luo G."/>
            <person name="Schluter A."/>
            <person name="Konstantinidis K.T."/>
            <person name="Angelidaki I."/>
        </authorList>
    </citation>
    <scope>NUCLEOTIDE SEQUENCE</scope>
    <source>
        <strain evidence="2">AS06rmzACSIP_7</strain>
    </source>
</reference>